<evidence type="ECO:0000259" key="4">
    <source>
        <dbReference type="PROSITE" id="PS50022"/>
    </source>
</evidence>
<dbReference type="Pfam" id="PF03422">
    <property type="entry name" value="CBM_6"/>
    <property type="match status" value="1"/>
</dbReference>
<dbReference type="PANTHER" id="PTHR40469">
    <property type="entry name" value="SECRETED GLYCOSYL HYDROLASE"/>
    <property type="match status" value="1"/>
</dbReference>
<dbReference type="PROSITE" id="PS50093">
    <property type="entry name" value="PKD"/>
    <property type="match status" value="1"/>
</dbReference>
<dbReference type="Pfam" id="PF18911">
    <property type="entry name" value="PKD_4"/>
    <property type="match status" value="1"/>
</dbReference>
<dbReference type="InterPro" id="IPR018247">
    <property type="entry name" value="EF_Hand_1_Ca_BS"/>
</dbReference>
<dbReference type="Pfam" id="PF00963">
    <property type="entry name" value="Cohesin"/>
    <property type="match status" value="1"/>
</dbReference>
<dbReference type="SMART" id="SM00089">
    <property type="entry name" value="PKD"/>
    <property type="match status" value="1"/>
</dbReference>
<feature type="domain" description="F5/8 type C" evidence="4">
    <location>
        <begin position="1217"/>
        <end position="1362"/>
    </location>
</feature>
<dbReference type="InterPro" id="IPR008965">
    <property type="entry name" value="CBM2/CBM3_carb-bd_dom_sf"/>
</dbReference>
<dbReference type="PROSITE" id="PS00018">
    <property type="entry name" value="EF_HAND_1"/>
    <property type="match status" value="1"/>
</dbReference>
<dbReference type="Gene3D" id="3.40.50.880">
    <property type="match status" value="1"/>
</dbReference>
<feature type="signal peptide" evidence="3">
    <location>
        <begin position="1"/>
        <end position="35"/>
    </location>
</feature>
<dbReference type="GO" id="GO:0000272">
    <property type="term" value="P:polysaccharide catabolic process"/>
    <property type="evidence" value="ECO:0007669"/>
    <property type="project" value="InterPro"/>
</dbReference>
<dbReference type="Pfam" id="PF00754">
    <property type="entry name" value="F5_F8_type_C"/>
    <property type="match status" value="2"/>
</dbReference>
<dbReference type="Gene3D" id="2.60.120.260">
    <property type="entry name" value="Galactose-binding domain-like"/>
    <property type="match status" value="3"/>
</dbReference>
<feature type="domain" description="PKD" evidence="5">
    <location>
        <begin position="675"/>
        <end position="756"/>
    </location>
</feature>
<dbReference type="InterPro" id="IPR016134">
    <property type="entry name" value="Dockerin_dom"/>
</dbReference>
<dbReference type="CDD" id="cd04084">
    <property type="entry name" value="CBM6_xylanase-like"/>
    <property type="match status" value="1"/>
</dbReference>
<dbReference type="InterPro" id="IPR000601">
    <property type="entry name" value="PKD_dom"/>
</dbReference>
<keyword evidence="9" id="KW-1185">Reference proteome</keyword>
<feature type="domain" description="Dockerin" evidence="7">
    <location>
        <begin position="1501"/>
        <end position="1560"/>
    </location>
</feature>
<evidence type="ECO:0000256" key="3">
    <source>
        <dbReference type="SAM" id="SignalP"/>
    </source>
</evidence>
<accession>A0A2W1N849</accession>
<dbReference type="InterPro" id="IPR022409">
    <property type="entry name" value="PKD/Chitinase_dom"/>
</dbReference>
<dbReference type="Gene3D" id="2.60.40.10">
    <property type="entry name" value="Immunoglobulins"/>
    <property type="match status" value="2"/>
</dbReference>
<dbReference type="InterPro" id="IPR002102">
    <property type="entry name" value="Cohesin_dom"/>
</dbReference>
<dbReference type="PANTHER" id="PTHR40469:SF2">
    <property type="entry name" value="GALACTOSE-BINDING DOMAIN-LIKE SUPERFAMILY PROTEIN"/>
    <property type="match status" value="1"/>
</dbReference>
<name>A0A2W1N849_PAEXE</name>
<dbReference type="InterPro" id="IPR008979">
    <property type="entry name" value="Galactose-bd-like_sf"/>
</dbReference>
<dbReference type="PROSITE" id="PS51766">
    <property type="entry name" value="DOCKERIN"/>
    <property type="match status" value="1"/>
</dbReference>
<proteinExistence type="predicted"/>
<dbReference type="SUPFAM" id="SSF49299">
    <property type="entry name" value="PKD domain"/>
    <property type="match status" value="1"/>
</dbReference>
<reference evidence="8" key="1">
    <citation type="submission" date="2018-06" db="EMBL/GenBank/DDBJ databases">
        <title>Paenibacillus xerothermodurans sp. nov. an extremely dry heat resistant spore forming bacterium isolated from the soil of Cape Canaveral, Florida.</title>
        <authorList>
            <person name="Seuylemezian A."/>
            <person name="Kaur N."/>
            <person name="Patil P."/>
            <person name="Patil P."/>
            <person name="Mayilraj S."/>
            <person name="Vaishampayan P."/>
        </authorList>
    </citation>
    <scope>NUCLEOTIDE SEQUENCE [LARGE SCALE GENOMIC DNA]</scope>
    <source>
        <strain evidence="8">ATCC 27380</strain>
    </source>
</reference>
<dbReference type="InterPro" id="IPR036439">
    <property type="entry name" value="Dockerin_dom_sf"/>
</dbReference>
<dbReference type="Gene3D" id="1.10.1330.10">
    <property type="entry name" value="Dockerin domain"/>
    <property type="match status" value="1"/>
</dbReference>
<dbReference type="Pfam" id="PF06283">
    <property type="entry name" value="ThuA"/>
    <property type="match status" value="1"/>
</dbReference>
<evidence type="ECO:0000313" key="9">
    <source>
        <dbReference type="Proteomes" id="UP000214746"/>
    </source>
</evidence>
<evidence type="ECO:0000313" key="8">
    <source>
        <dbReference type="EMBL" id="PZE20024.1"/>
    </source>
</evidence>
<evidence type="ECO:0000256" key="2">
    <source>
        <dbReference type="SAM" id="MobiDB-lite"/>
    </source>
</evidence>
<feature type="region of interest" description="Disordered" evidence="2">
    <location>
        <begin position="873"/>
        <end position="894"/>
    </location>
</feature>
<protein>
    <submittedName>
        <fullName evidence="8">PKD domain-containing protein</fullName>
    </submittedName>
</protein>
<dbReference type="InterPro" id="IPR011041">
    <property type="entry name" value="Quinoprot_gluc/sorb_DH_b-prop"/>
</dbReference>
<dbReference type="InterPro" id="IPR035986">
    <property type="entry name" value="PKD_dom_sf"/>
</dbReference>
<comment type="caution">
    <text evidence="8">The sequence shown here is derived from an EMBL/GenBank/DDBJ whole genome shotgun (WGS) entry which is preliminary data.</text>
</comment>
<dbReference type="EMBL" id="NHRJ02000010">
    <property type="protein sequence ID" value="PZE20024.1"/>
    <property type="molecule type" value="Genomic_DNA"/>
</dbReference>
<dbReference type="OrthoDB" id="9770043at2"/>
<dbReference type="InterPro" id="IPR011042">
    <property type="entry name" value="6-blade_b-propeller_TolB-like"/>
</dbReference>
<dbReference type="Gene3D" id="2.120.10.30">
    <property type="entry name" value="TolB, C-terminal domain"/>
    <property type="match status" value="1"/>
</dbReference>
<feature type="domain" description="CBM6" evidence="6">
    <location>
        <begin position="867"/>
        <end position="976"/>
    </location>
</feature>
<dbReference type="Pfam" id="PF07995">
    <property type="entry name" value="GSDH"/>
    <property type="match status" value="1"/>
</dbReference>
<dbReference type="CDD" id="cd00146">
    <property type="entry name" value="PKD"/>
    <property type="match status" value="1"/>
</dbReference>
<dbReference type="InterPro" id="IPR029062">
    <property type="entry name" value="Class_I_gatase-like"/>
</dbReference>
<dbReference type="InterPro" id="IPR000421">
    <property type="entry name" value="FA58C"/>
</dbReference>
<evidence type="ECO:0000256" key="1">
    <source>
        <dbReference type="ARBA" id="ARBA00022729"/>
    </source>
</evidence>
<evidence type="ECO:0000259" key="5">
    <source>
        <dbReference type="PROSITE" id="PS50093"/>
    </source>
</evidence>
<dbReference type="InterPro" id="IPR013783">
    <property type="entry name" value="Ig-like_fold"/>
</dbReference>
<feature type="compositionally biased region" description="Polar residues" evidence="2">
    <location>
        <begin position="1112"/>
        <end position="1121"/>
    </location>
</feature>
<feature type="domain" description="F5/8 type C" evidence="4">
    <location>
        <begin position="1074"/>
        <end position="1205"/>
    </location>
</feature>
<dbReference type="SUPFAM" id="SSF49384">
    <property type="entry name" value="Carbohydrate-binding domain"/>
    <property type="match status" value="1"/>
</dbReference>
<dbReference type="Proteomes" id="UP000214746">
    <property type="component" value="Unassembled WGS sequence"/>
</dbReference>
<dbReference type="InterPro" id="IPR012938">
    <property type="entry name" value="Glc/Sorbosone_DH"/>
</dbReference>
<dbReference type="SMART" id="SM00606">
    <property type="entry name" value="CBD_IV"/>
    <property type="match status" value="1"/>
</dbReference>
<dbReference type="SUPFAM" id="SSF50952">
    <property type="entry name" value="Soluble quinoprotein glucose dehydrogenase"/>
    <property type="match status" value="1"/>
</dbReference>
<gene>
    <name evidence="8" type="ORF">CBW46_015185</name>
</gene>
<dbReference type="PROSITE" id="PS50022">
    <property type="entry name" value="FA58C_3"/>
    <property type="match status" value="2"/>
</dbReference>
<dbReference type="RefSeq" id="WP_089200845.1">
    <property type="nucleotide sequence ID" value="NZ_NHRJ02000010.1"/>
</dbReference>
<evidence type="ECO:0000259" key="7">
    <source>
        <dbReference type="PROSITE" id="PS51766"/>
    </source>
</evidence>
<dbReference type="Gene3D" id="2.60.40.680">
    <property type="match status" value="1"/>
</dbReference>
<feature type="chain" id="PRO_5016077230" evidence="3">
    <location>
        <begin position="36"/>
        <end position="1563"/>
    </location>
</feature>
<dbReference type="PROSITE" id="PS51175">
    <property type="entry name" value="CBM6"/>
    <property type="match status" value="1"/>
</dbReference>
<evidence type="ECO:0000259" key="6">
    <source>
        <dbReference type="PROSITE" id="PS51175"/>
    </source>
</evidence>
<dbReference type="GO" id="GO:0030246">
    <property type="term" value="F:carbohydrate binding"/>
    <property type="evidence" value="ECO:0007669"/>
    <property type="project" value="InterPro"/>
</dbReference>
<dbReference type="InterPro" id="IPR029010">
    <property type="entry name" value="ThuA-like"/>
</dbReference>
<dbReference type="InterPro" id="IPR005084">
    <property type="entry name" value="CBM6"/>
</dbReference>
<dbReference type="FunFam" id="2.60.40.10:FF:000270">
    <property type="entry name" value="Cell surface protein"/>
    <property type="match status" value="1"/>
</dbReference>
<dbReference type="SUPFAM" id="SSF49785">
    <property type="entry name" value="Galactose-binding domain-like"/>
    <property type="match status" value="3"/>
</dbReference>
<dbReference type="InterPro" id="IPR006584">
    <property type="entry name" value="Cellulose-bd_IV"/>
</dbReference>
<dbReference type="SUPFAM" id="SSF52317">
    <property type="entry name" value="Class I glutamine amidotransferase-like"/>
    <property type="match status" value="1"/>
</dbReference>
<keyword evidence="1 3" id="KW-0732">Signal</keyword>
<sequence>MRRWHFKVSFFMVFVMLLSAMLPVSLVAGSTTASAAEGADAKKVLMITKTTGYRHASIDQGAKVALPQMAEKHGFEVDITEDAADINAANLSKYDVVFFANTTGNFSQWGFTEQQKQDLMNFIKSGKGYVGAHAATDTGYDWAEYGQMTGGYFKNHPWTQTVKFNVEDDDHPATSHLGASWEALEEVYYFQENPRSKGKHILLSLDMNSVGGDPTEDHPNAWCSPVEKGRMFYTALGHHPETWLKEDFQQHLLGGLQYAWGEATDTRCGESSAQPGLQKVSITKSISMPVGIDIANDGKIFAISLTGKVYEVSQDGDTKEILEIPTTLEGEHGLMGITLDPDFATNNYIYLYYTNPTKVGDKLINHLSRFTYQDGVLNPDSEEKLLDVSSDPSCCHQAGYIDFGPDGKLYLTAGDNGLPTQGPQMKAMTTSQNLDDMRGKILRLNKDGSAPEDNPFYTGDGGARDYVYAYGFRNPYRISFEEKGGKMIIYEGDVGPDGTFAGGADGDFDELNAVTEPGQNFGWPYGIGDKAYSTKTHPNATHVKQIDDEVFAEKFAETKKPIAFYPYTQKAPWGGGGRTAMAGPVYNYTGPNAIPGLAGKFLAYEFTRNYIKAVTTDDNGEIVKVDDFMSGLLAPIDMKLGPDGALYVVEFGSSWNPDPNESITKIFYGKLARKPVVKAEASATSGTTPLTVQFDSAGTIDPDGDQLTYEWDFGDGGTSSEANPSHTFTTNGNYTVTLTVTDSTGKSAVWNTTIIVGNTAPTVDIASPQSGLFFTNGQTVTAAAYAHDAEDGEIACDRITWSVLLLHDDHFHPTDTGSGCQPEFTLFDEGHGPEARISYQIIAEVTDNGGDNAAPLKATDSITFRNKRVQAEDFDADGGSNPSNPAAEGVQIEDTRDVHGGKDVGFIEAKDWIMFKDIDMSSINKMYFRMASESAARIVEVRLDSPTGEKVAGVTAPTTKGWQNWNTLSADVAAVAPEVAPKATPKEAPAAVTQAVYRGSVKDSVYGRESTPRSVTKAVYSAPEPAPAVTDTVYANLHDVYLVFPTGGNNINWVQFASPGDAAPTEADVCTTGCAPATPKPDVTGAYDRTGWKASASDESAGDKADNGIDGDQTTRWSTGTGSQAGMWYQLDMGKVQKISRIVVDHGSHWPPAEAGAHPDYFRGYDLQVSTDGETWTTVASKDTSWNKLVVDESFPAVDARYVKMVNKGENASWWLSIHEMYAFPPAPKSDWTFTHSERGTGDDTNNPSDVKHVIDGKINTRWDSGGNQQPGQWFQVNMGSVNGINEVIVDASGHNQDYARGYTIEVSKDGQNWKQVAANEDNTDVKIVAQFAPVKAQYVRITQTGSAQNWWSIDELDVKETEEPVMELDAALTTDIAGRILEAGDEVKVTVSATDAEDLYAAKLLLNYDSTKFEYVNAAINGGFGTEGETASLILKPDGDKLSMALTALGDAEGHDGDVALVDITFKVMADGAATLIRGSEFSDVNGVIAMLNEDRTVSIALTNPDVDGNAGLQISDLVMVAKAFGKTVFDPKLDINHDGKVNIEDIAYVARKLLETPTSGN</sequence>
<dbReference type="CDD" id="cd08547">
    <property type="entry name" value="Type_II_cohesin"/>
    <property type="match status" value="1"/>
</dbReference>
<organism evidence="8 9">
    <name type="scientific">Paenibacillus xerothermodurans</name>
    <dbReference type="NCBI Taxonomy" id="1977292"/>
    <lineage>
        <taxon>Bacteria</taxon>
        <taxon>Bacillati</taxon>
        <taxon>Bacillota</taxon>
        <taxon>Bacilli</taxon>
        <taxon>Bacillales</taxon>
        <taxon>Paenibacillaceae</taxon>
        <taxon>Paenibacillus</taxon>
    </lineage>
</organism>
<dbReference type="SUPFAM" id="SSF63446">
    <property type="entry name" value="Type I dockerin domain"/>
    <property type="match status" value="1"/>
</dbReference>
<feature type="region of interest" description="Disordered" evidence="2">
    <location>
        <begin position="1094"/>
        <end position="1121"/>
    </location>
</feature>